<dbReference type="PANTHER" id="PTHR42853:SF3">
    <property type="entry name" value="ACETYL-COENZYME A CARBOXYLASE CARBOXYL TRANSFERASE SUBUNIT ALPHA, CHLOROPLASTIC"/>
    <property type="match status" value="1"/>
</dbReference>
<keyword evidence="17" id="KW-0275">Fatty acid biosynthesis</keyword>
<evidence type="ECO:0000256" key="13">
    <source>
        <dbReference type="ARBA" id="ARBA00022771"/>
    </source>
</evidence>
<evidence type="ECO:0000256" key="18">
    <source>
        <dbReference type="ARBA" id="ARBA00025280"/>
    </source>
</evidence>
<evidence type="ECO:0000256" key="19">
    <source>
        <dbReference type="ARBA" id="ARBA00049152"/>
    </source>
</evidence>
<keyword evidence="10" id="KW-0444">Lipid biosynthesis</keyword>
<evidence type="ECO:0000313" key="23">
    <source>
        <dbReference type="Proteomes" id="UP000199651"/>
    </source>
</evidence>
<dbReference type="GO" id="GO:2001295">
    <property type="term" value="P:malonyl-CoA biosynthetic process"/>
    <property type="evidence" value="ECO:0007669"/>
    <property type="project" value="UniProtKB-UniPathway"/>
</dbReference>
<dbReference type="PROSITE" id="PS50980">
    <property type="entry name" value="COA_CT_NTER"/>
    <property type="match status" value="1"/>
</dbReference>
<evidence type="ECO:0000256" key="6">
    <source>
        <dbReference type="ARBA" id="ARBA00011664"/>
    </source>
</evidence>
<dbReference type="PROSITE" id="PS50989">
    <property type="entry name" value="COA_CT_CTER"/>
    <property type="match status" value="1"/>
</dbReference>
<evidence type="ECO:0000256" key="16">
    <source>
        <dbReference type="ARBA" id="ARBA00023098"/>
    </source>
</evidence>
<dbReference type="InterPro" id="IPR011762">
    <property type="entry name" value="COA_CT_N"/>
</dbReference>
<keyword evidence="14" id="KW-0276">Fatty acid metabolism</keyword>
<dbReference type="EC" id="2.1.3.15" evidence="7"/>
<organism evidence="22 23">
    <name type="scientific">Actinokineospora alba</name>
    <dbReference type="NCBI Taxonomy" id="504798"/>
    <lineage>
        <taxon>Bacteria</taxon>
        <taxon>Bacillati</taxon>
        <taxon>Actinomycetota</taxon>
        <taxon>Actinomycetes</taxon>
        <taxon>Pseudonocardiales</taxon>
        <taxon>Pseudonocardiaceae</taxon>
        <taxon>Actinokineospora</taxon>
    </lineage>
</organism>
<proteinExistence type="inferred from homology"/>
<evidence type="ECO:0000256" key="7">
    <source>
        <dbReference type="ARBA" id="ARBA00011883"/>
    </source>
</evidence>
<evidence type="ECO:0000259" key="21">
    <source>
        <dbReference type="PROSITE" id="PS50989"/>
    </source>
</evidence>
<keyword evidence="12" id="KW-0547">Nucleotide-binding</keyword>
<evidence type="ECO:0000256" key="2">
    <source>
        <dbReference type="ARBA" id="ARBA00004496"/>
    </source>
</evidence>
<evidence type="ECO:0000256" key="9">
    <source>
        <dbReference type="ARBA" id="ARBA00022490"/>
    </source>
</evidence>
<dbReference type="PRINTS" id="PR01070">
    <property type="entry name" value="ACCCTRFRASEB"/>
</dbReference>
<dbReference type="Pfam" id="PF03255">
    <property type="entry name" value="ACCA"/>
    <property type="match status" value="1"/>
</dbReference>
<comment type="similarity">
    <text evidence="5">In the N-terminal section; belongs to the AccD/PCCB family.</text>
</comment>
<dbReference type="PANTHER" id="PTHR42853">
    <property type="entry name" value="ACETYL-COENZYME A CARBOXYLASE CARBOXYL TRANSFERASE SUBUNIT ALPHA"/>
    <property type="match status" value="1"/>
</dbReference>
<keyword evidence="9" id="KW-0963">Cytoplasm</keyword>
<comment type="similarity">
    <text evidence="4">In the C-terminal section; belongs to the AccA family.</text>
</comment>
<protein>
    <recommendedName>
        <fullName evidence="8">Acetyl-coenzyme A carboxylase carboxyl transferase subunits beta/alpha</fullName>
        <ecNumber evidence="7">2.1.3.15</ecNumber>
    </recommendedName>
</protein>
<dbReference type="EMBL" id="FNJB01000013">
    <property type="protein sequence ID" value="SDP73343.1"/>
    <property type="molecule type" value="Genomic_DNA"/>
</dbReference>
<evidence type="ECO:0000256" key="3">
    <source>
        <dbReference type="ARBA" id="ARBA00004956"/>
    </source>
</evidence>
<comment type="pathway">
    <text evidence="3">Lipid metabolism; malonyl-CoA biosynthesis; malonyl-CoA from acetyl-CoA: step 1/1.</text>
</comment>
<dbReference type="InterPro" id="IPR034733">
    <property type="entry name" value="AcCoA_carboxyl_beta"/>
</dbReference>
<name>A0A1H0V4T4_9PSEU</name>
<evidence type="ECO:0000256" key="1">
    <source>
        <dbReference type="ARBA" id="ARBA00001947"/>
    </source>
</evidence>
<dbReference type="GO" id="GO:0003989">
    <property type="term" value="F:acetyl-CoA carboxylase activity"/>
    <property type="evidence" value="ECO:0007669"/>
    <property type="project" value="InterPro"/>
</dbReference>
<dbReference type="InterPro" id="IPR011763">
    <property type="entry name" value="COA_CT_C"/>
</dbReference>
<dbReference type="GO" id="GO:0009317">
    <property type="term" value="C:acetyl-CoA carboxylase complex"/>
    <property type="evidence" value="ECO:0007669"/>
    <property type="project" value="InterPro"/>
</dbReference>
<dbReference type="GO" id="GO:0008270">
    <property type="term" value="F:zinc ion binding"/>
    <property type="evidence" value="ECO:0007669"/>
    <property type="project" value="UniProtKB-KW"/>
</dbReference>
<evidence type="ECO:0000313" key="22">
    <source>
        <dbReference type="EMBL" id="SDP73343.1"/>
    </source>
</evidence>
<dbReference type="GO" id="GO:0016743">
    <property type="term" value="F:carboxyl- or carbamoyltransferase activity"/>
    <property type="evidence" value="ECO:0007669"/>
    <property type="project" value="InterPro"/>
</dbReference>
<evidence type="ECO:0000256" key="8">
    <source>
        <dbReference type="ARBA" id="ARBA00018312"/>
    </source>
</evidence>
<feature type="domain" description="CoA carboxyltransferase N-terminal" evidence="20">
    <location>
        <begin position="1"/>
        <end position="181"/>
    </location>
</feature>
<gene>
    <name evidence="22" type="ORF">SAMN05192558_1137</name>
</gene>
<reference evidence="23" key="1">
    <citation type="submission" date="2016-10" db="EMBL/GenBank/DDBJ databases">
        <authorList>
            <person name="Varghese N."/>
            <person name="Submissions S."/>
        </authorList>
    </citation>
    <scope>NUCLEOTIDE SEQUENCE [LARGE SCALE GENOMIC DNA]</scope>
    <source>
        <strain evidence="23">IBRC-M 10655</strain>
    </source>
</reference>
<dbReference type="OrthoDB" id="9772975at2"/>
<evidence type="ECO:0000256" key="4">
    <source>
        <dbReference type="ARBA" id="ARBA00006276"/>
    </source>
</evidence>
<keyword evidence="11 22" id="KW-0808">Transferase</keyword>
<evidence type="ECO:0000256" key="15">
    <source>
        <dbReference type="ARBA" id="ARBA00022840"/>
    </source>
</evidence>
<evidence type="ECO:0000256" key="5">
    <source>
        <dbReference type="ARBA" id="ARBA00010284"/>
    </source>
</evidence>
<keyword evidence="16" id="KW-0443">Lipid metabolism</keyword>
<keyword evidence="13" id="KW-0863">Zinc-finger</keyword>
<keyword evidence="13" id="KW-0479">Metal-binding</keyword>
<evidence type="ECO:0000256" key="10">
    <source>
        <dbReference type="ARBA" id="ARBA00022516"/>
    </source>
</evidence>
<dbReference type="Gene3D" id="3.90.226.10">
    <property type="entry name" value="2-enoyl-CoA Hydratase, Chain A, domain 1"/>
    <property type="match status" value="2"/>
</dbReference>
<keyword evidence="15" id="KW-0067">ATP-binding</keyword>
<dbReference type="InterPro" id="IPR000438">
    <property type="entry name" value="Acetyl_CoA_COase_Trfase_b_su"/>
</dbReference>
<comment type="cofactor">
    <cofactor evidence="1">
        <name>Zn(2+)</name>
        <dbReference type="ChEBI" id="CHEBI:29105"/>
    </cofactor>
</comment>
<keyword evidence="13" id="KW-0862">Zinc</keyword>
<dbReference type="STRING" id="504798.SAMN05421871_101761"/>
<dbReference type="Pfam" id="PF01039">
    <property type="entry name" value="Carboxyl_trans"/>
    <property type="match status" value="1"/>
</dbReference>
<dbReference type="InterPro" id="IPR001095">
    <property type="entry name" value="Acetyl_CoA_COase_a_su"/>
</dbReference>
<evidence type="ECO:0000259" key="20">
    <source>
        <dbReference type="PROSITE" id="PS50980"/>
    </source>
</evidence>
<comment type="catalytic activity">
    <reaction evidence="19">
        <text>N(6)-carboxybiotinyl-L-lysyl-[protein] + acetyl-CoA = N(6)-biotinyl-L-lysyl-[protein] + malonyl-CoA</text>
        <dbReference type="Rhea" id="RHEA:54728"/>
        <dbReference type="Rhea" id="RHEA-COMP:10505"/>
        <dbReference type="Rhea" id="RHEA-COMP:10506"/>
        <dbReference type="ChEBI" id="CHEBI:57288"/>
        <dbReference type="ChEBI" id="CHEBI:57384"/>
        <dbReference type="ChEBI" id="CHEBI:83144"/>
        <dbReference type="ChEBI" id="CHEBI:83145"/>
        <dbReference type="EC" id="2.1.3.15"/>
    </reaction>
</comment>
<comment type="subcellular location">
    <subcellularLocation>
        <location evidence="2">Cytoplasm</location>
    </subcellularLocation>
</comment>
<evidence type="ECO:0000256" key="11">
    <source>
        <dbReference type="ARBA" id="ARBA00022679"/>
    </source>
</evidence>
<evidence type="ECO:0000256" key="17">
    <source>
        <dbReference type="ARBA" id="ARBA00023160"/>
    </source>
</evidence>
<dbReference type="GO" id="GO:0006633">
    <property type="term" value="P:fatty acid biosynthetic process"/>
    <property type="evidence" value="ECO:0007669"/>
    <property type="project" value="UniProtKB-KW"/>
</dbReference>
<feature type="domain" description="CoA carboxyltransferase C-terminal" evidence="21">
    <location>
        <begin position="225"/>
        <end position="438"/>
    </location>
</feature>
<dbReference type="AlphaFoldDB" id="A0A1H0V4T4"/>
<dbReference type="SUPFAM" id="SSF52096">
    <property type="entry name" value="ClpP/crotonase"/>
    <property type="match status" value="2"/>
</dbReference>
<evidence type="ECO:0000256" key="14">
    <source>
        <dbReference type="ARBA" id="ARBA00022832"/>
    </source>
</evidence>
<sequence length="438" mass="45392">MPDEGARHLIAAITTDFTEFPPKALAPGDGPLGWAGYGEARERASQTSGETESVVCGEGRVGGVAAVLVVFDFRFLGGSVGSATGDRIEYAFTRARETRTPLVSLIATGGSRMHEGMLSLHQLQRVARQSTLLHQAGVPQISVLRDPTTGGLWASLGAGADVVIGVEEAQVGFAGRRVRPIGDDPAYTAEGQLANGHIDEVCALEDVDSVLTEWLLLLSSGAPEPAEVPRALGSAEPASDAWSAVRHARSAARPHAESYLDDYFDVRRPISGDRCGGVDAGMLCGIGLRGRHAVAYAAQTGTATTPAGFRTAARLIRLAERLGISVLTLVDTPGAANDAAAERAGAGPAIAELFATVAAARVPVTTLVIGEGGSGGALALAAPDRTWITPDAYFSVIAPELCAAILKRSPEEVPGTAEQLRLRPSDLVELGVVRGIAD</sequence>
<evidence type="ECO:0000256" key="12">
    <source>
        <dbReference type="ARBA" id="ARBA00022741"/>
    </source>
</evidence>
<dbReference type="RefSeq" id="WP_091382548.1">
    <property type="nucleotide sequence ID" value="NZ_FNDV01000001.1"/>
</dbReference>
<dbReference type="InterPro" id="IPR029045">
    <property type="entry name" value="ClpP/crotonase-like_dom_sf"/>
</dbReference>
<accession>A0A1H0V4T4</accession>
<dbReference type="GO" id="GO:0005524">
    <property type="term" value="F:ATP binding"/>
    <property type="evidence" value="ECO:0007669"/>
    <property type="project" value="UniProtKB-KW"/>
</dbReference>
<comment type="function">
    <text evidence="18">Component of the acetyl coenzyme A carboxylase (ACC) complex. Biotin carboxylase (BC) catalyzes the carboxylation of biotin on its carrier protein (BCCP) and then the CO(2) group is transferred by the transcarboxylase to acetyl-CoA to form malonyl-CoA.</text>
</comment>
<keyword evidence="23" id="KW-1185">Reference proteome</keyword>
<dbReference type="Proteomes" id="UP000199651">
    <property type="component" value="Unassembled WGS sequence"/>
</dbReference>
<comment type="subunit">
    <text evidence="6">Acetyl-CoA carboxylase is a heterotetramer composed of biotin carboxyl carrier protein (AccB), biotin carboxylase (AccC) and two subunits of ACCase subunit beta/alpha.</text>
</comment>
<dbReference type="UniPathway" id="UPA00655">
    <property type="reaction ID" value="UER00711"/>
</dbReference>